<evidence type="ECO:0000313" key="3">
    <source>
        <dbReference type="EMBL" id="MBB6038273.1"/>
    </source>
</evidence>
<reference evidence="3 4" key="1">
    <citation type="submission" date="2020-08" db="EMBL/GenBank/DDBJ databases">
        <title>Genomic Encyclopedia of Type Strains, Phase IV (KMG-IV): sequencing the most valuable type-strain genomes for metagenomic binning, comparative biology and taxonomic classification.</title>
        <authorList>
            <person name="Goeker M."/>
        </authorList>
    </citation>
    <scope>NUCLEOTIDE SEQUENCE [LARGE SCALE GENOMIC DNA]</scope>
    <source>
        <strain evidence="3 4">YIM 65646</strain>
    </source>
</reference>
<dbReference type="Proteomes" id="UP000548476">
    <property type="component" value="Unassembled WGS sequence"/>
</dbReference>
<feature type="coiled-coil region" evidence="1">
    <location>
        <begin position="94"/>
        <end position="131"/>
    </location>
</feature>
<keyword evidence="4" id="KW-1185">Reference proteome</keyword>
<dbReference type="EMBL" id="JACHGT010000016">
    <property type="protein sequence ID" value="MBB6038273.1"/>
    <property type="molecule type" value="Genomic_DNA"/>
</dbReference>
<proteinExistence type="predicted"/>
<organism evidence="3 4">
    <name type="scientific">Phytomonospora endophytica</name>
    <dbReference type="NCBI Taxonomy" id="714109"/>
    <lineage>
        <taxon>Bacteria</taxon>
        <taxon>Bacillati</taxon>
        <taxon>Actinomycetota</taxon>
        <taxon>Actinomycetes</taxon>
        <taxon>Micromonosporales</taxon>
        <taxon>Micromonosporaceae</taxon>
        <taxon>Phytomonospora</taxon>
    </lineage>
</organism>
<feature type="compositionally biased region" description="Low complexity" evidence="2">
    <location>
        <begin position="331"/>
        <end position="345"/>
    </location>
</feature>
<feature type="compositionally biased region" description="Low complexity" evidence="2">
    <location>
        <begin position="227"/>
        <end position="242"/>
    </location>
</feature>
<feature type="compositionally biased region" description="Polar residues" evidence="2">
    <location>
        <begin position="355"/>
        <end position="364"/>
    </location>
</feature>
<feature type="compositionally biased region" description="Pro residues" evidence="2">
    <location>
        <begin position="275"/>
        <end position="284"/>
    </location>
</feature>
<evidence type="ECO:0000313" key="4">
    <source>
        <dbReference type="Proteomes" id="UP000548476"/>
    </source>
</evidence>
<protein>
    <submittedName>
        <fullName evidence="3">Uncharacterized protein</fullName>
    </submittedName>
</protein>
<feature type="compositionally biased region" description="Pro residues" evidence="2">
    <location>
        <begin position="243"/>
        <end position="252"/>
    </location>
</feature>
<feature type="region of interest" description="Disordered" evidence="2">
    <location>
        <begin position="186"/>
        <end position="425"/>
    </location>
</feature>
<name>A0A841FU16_9ACTN</name>
<evidence type="ECO:0000256" key="2">
    <source>
        <dbReference type="SAM" id="MobiDB-lite"/>
    </source>
</evidence>
<dbReference type="RefSeq" id="WP_184791077.1">
    <property type="nucleotide sequence ID" value="NZ_BONT01000008.1"/>
</dbReference>
<sequence length="425" mass="45347">MADEFGGSVTAGGEDRFDDLDLEGMAYVIFADFEQVPKWRTQAKGYRRLAVLAEQLRGDLSVHVNQAMDSWSSKGALGVHEEATKIDDSFRRGLESARGNAEALERIADEVEDARAEISRLQTEWAEMKAKYQKNPHLFDGYSADGMSGYQAAKASYDRSARERMHAMSVVASQAWYTNMHKPGEYTGPRAGREPKYPLHPSTGSGSGGGPDTTYPFTYHPPPPSGMTPGTGPTGEDIAPPSGATPPRPPANDPSLEFPTAPVHSPGPAVISPTVPSPTGPAPLPSGGFPSSAPPVSPGLFNGLRQASSGALPGQPARTSPSVLGQRAGTASGRPAAVARPGAASPERGVIRNPKQANGSGSTPQQRSSRREQDREDDVFRDGPETDELFEGLSLDSVPDVVRPEAPPPRMRRRDVGPVLRQRLR</sequence>
<evidence type="ECO:0000256" key="1">
    <source>
        <dbReference type="SAM" id="Coils"/>
    </source>
</evidence>
<gene>
    <name evidence="3" type="ORF">HNR73_006156</name>
</gene>
<accession>A0A841FU16</accession>
<feature type="compositionally biased region" description="Basic and acidic residues" evidence="2">
    <location>
        <begin position="369"/>
        <end position="384"/>
    </location>
</feature>
<dbReference type="AlphaFoldDB" id="A0A841FU16"/>
<keyword evidence="1" id="KW-0175">Coiled coil</keyword>
<comment type="caution">
    <text evidence="3">The sequence shown here is derived from an EMBL/GenBank/DDBJ whole genome shotgun (WGS) entry which is preliminary data.</text>
</comment>